<accession>V6SKI1</accession>
<feature type="domain" description="Heavy metal binding" evidence="1">
    <location>
        <begin position="47"/>
        <end position="75"/>
    </location>
</feature>
<dbReference type="InterPro" id="IPR045800">
    <property type="entry name" value="HMBD"/>
</dbReference>
<organism evidence="2 3">
    <name type="scientific">Flavobacterium limnosediminis JC2902</name>
    <dbReference type="NCBI Taxonomy" id="1341181"/>
    <lineage>
        <taxon>Bacteria</taxon>
        <taxon>Pseudomonadati</taxon>
        <taxon>Bacteroidota</taxon>
        <taxon>Flavobacteriia</taxon>
        <taxon>Flavobacteriales</taxon>
        <taxon>Flavobacteriaceae</taxon>
        <taxon>Flavobacterium</taxon>
    </lineage>
</organism>
<dbReference type="GO" id="GO:0046872">
    <property type="term" value="F:metal ion binding"/>
    <property type="evidence" value="ECO:0007669"/>
    <property type="project" value="InterPro"/>
</dbReference>
<dbReference type="Pfam" id="PF19335">
    <property type="entry name" value="HMBD"/>
    <property type="match status" value="1"/>
</dbReference>
<keyword evidence="3" id="KW-1185">Reference proteome</keyword>
<proteinExistence type="predicted"/>
<gene>
    <name evidence="2" type="ORF">FLJC2902T_22190</name>
</gene>
<dbReference type="OrthoDB" id="1523860at2"/>
<dbReference type="AlphaFoldDB" id="V6SKI1"/>
<reference evidence="2 3" key="1">
    <citation type="submission" date="2013-08" db="EMBL/GenBank/DDBJ databases">
        <title>Flavobacterium limnosediminis JC2902 genome sequencing.</title>
        <authorList>
            <person name="Lee K."/>
            <person name="Yi H."/>
            <person name="Park S."/>
            <person name="Chun J."/>
        </authorList>
    </citation>
    <scope>NUCLEOTIDE SEQUENCE [LARGE SCALE GENOMIC DNA]</scope>
    <source>
        <strain evidence="2 3">JC2902</strain>
    </source>
</reference>
<protein>
    <recommendedName>
        <fullName evidence="1">Heavy metal binding domain-containing protein</fullName>
    </recommendedName>
</protein>
<evidence type="ECO:0000259" key="1">
    <source>
        <dbReference type="Pfam" id="PF19335"/>
    </source>
</evidence>
<comment type="caution">
    <text evidence="2">The sequence shown here is derived from an EMBL/GenBank/DDBJ whole genome shotgun (WGS) entry which is preliminary data.</text>
</comment>
<dbReference type="eggNOG" id="ENOG5033BRX">
    <property type="taxonomic scope" value="Bacteria"/>
</dbReference>
<evidence type="ECO:0000313" key="3">
    <source>
        <dbReference type="Proteomes" id="UP000018004"/>
    </source>
</evidence>
<dbReference type="EMBL" id="AVGG01000013">
    <property type="protein sequence ID" value="ESU27111.1"/>
    <property type="molecule type" value="Genomic_DNA"/>
</dbReference>
<dbReference type="PROSITE" id="PS51257">
    <property type="entry name" value="PROKAR_LIPOPROTEIN"/>
    <property type="match status" value="1"/>
</dbReference>
<dbReference type="PATRIC" id="fig|1341181.4.peg.2184"/>
<dbReference type="Proteomes" id="UP000018004">
    <property type="component" value="Unassembled WGS sequence"/>
</dbReference>
<dbReference type="RefSeq" id="WP_023579796.1">
    <property type="nucleotide sequence ID" value="NZ_AVGG01000013.1"/>
</dbReference>
<sequence length="80" mass="8732">MKKVVVMAVFAIITLSIVSCGEKVSKDTTTEQTAKEPKEGDSQQLAYQCPMDCEDGKTYDKPGKCPVCEMDLVEVKAGQQ</sequence>
<name>V6SKI1_9FLAO</name>
<evidence type="ECO:0000313" key="2">
    <source>
        <dbReference type="EMBL" id="ESU27111.1"/>
    </source>
</evidence>
<dbReference type="STRING" id="1341181.FLJC2902T_22190"/>